<dbReference type="PANTHER" id="PTHR37984">
    <property type="entry name" value="PROTEIN CBG26694"/>
    <property type="match status" value="1"/>
</dbReference>
<proteinExistence type="predicted"/>
<dbReference type="STRING" id="36087.A0A077ZCT3"/>
<keyword evidence="2" id="KW-0808">Transferase</keyword>
<dbReference type="GO" id="GO:0003964">
    <property type="term" value="F:RNA-directed DNA polymerase activity"/>
    <property type="evidence" value="ECO:0007669"/>
    <property type="project" value="UniProtKB-KW"/>
</dbReference>
<dbReference type="Pfam" id="PF17919">
    <property type="entry name" value="RT_RNaseH_2"/>
    <property type="match status" value="1"/>
</dbReference>
<dbReference type="InterPro" id="IPR043502">
    <property type="entry name" value="DNA/RNA_pol_sf"/>
</dbReference>
<keyword evidence="2" id="KW-0548">Nucleotidyltransferase</keyword>
<dbReference type="Proteomes" id="UP000030665">
    <property type="component" value="Unassembled WGS sequence"/>
</dbReference>
<gene>
    <name evidence="2" type="ORF">TTRE_0000652301</name>
</gene>
<dbReference type="InterPro" id="IPR050951">
    <property type="entry name" value="Retrovirus_Pol_polyprotein"/>
</dbReference>
<reference evidence="2" key="2">
    <citation type="submission" date="2014-03" db="EMBL/GenBank/DDBJ databases">
        <title>The whipworm genome and dual-species transcriptomics of an intimate host-pathogen interaction.</title>
        <authorList>
            <person name="Foth B.J."/>
            <person name="Tsai I.J."/>
            <person name="Reid A.J."/>
            <person name="Bancroft A.J."/>
            <person name="Nichol S."/>
            <person name="Tracey A."/>
            <person name="Holroyd N."/>
            <person name="Cotton J.A."/>
            <person name="Stanley E.J."/>
            <person name="Zarowiecki M."/>
            <person name="Liu J.Z."/>
            <person name="Huckvale T."/>
            <person name="Cooper P.J."/>
            <person name="Grencis R.K."/>
            <person name="Berriman M."/>
        </authorList>
    </citation>
    <scope>NUCLEOTIDE SEQUENCE [LARGE SCALE GENOMIC DNA]</scope>
</reference>
<dbReference type="PANTHER" id="PTHR37984:SF12">
    <property type="entry name" value="RIBONUCLEASE H"/>
    <property type="match status" value="1"/>
</dbReference>
<dbReference type="OrthoDB" id="5920460at2759"/>
<dbReference type="SUPFAM" id="SSF56672">
    <property type="entry name" value="DNA/RNA polymerases"/>
    <property type="match status" value="1"/>
</dbReference>
<dbReference type="AlphaFoldDB" id="A0A077ZCT3"/>
<protein>
    <submittedName>
        <fullName evidence="2">Reverse transcriptase family protein</fullName>
    </submittedName>
</protein>
<name>A0A077ZCT3_TRITR</name>
<evidence type="ECO:0000313" key="3">
    <source>
        <dbReference type="Proteomes" id="UP000030665"/>
    </source>
</evidence>
<evidence type="ECO:0000313" key="2">
    <source>
        <dbReference type="EMBL" id="CDW58216.1"/>
    </source>
</evidence>
<dbReference type="InterPro" id="IPR043128">
    <property type="entry name" value="Rev_trsase/Diguanyl_cyclase"/>
</dbReference>
<dbReference type="Gene3D" id="3.10.10.10">
    <property type="entry name" value="HIV Type 1 Reverse Transcriptase, subunit A, domain 1"/>
    <property type="match status" value="1"/>
</dbReference>
<feature type="domain" description="Reverse transcriptase/retrotransposon-derived protein RNase H-like" evidence="1">
    <location>
        <begin position="214"/>
        <end position="281"/>
    </location>
</feature>
<sequence>MGLPKEAPGPLHKLLALNPPRLSRASVKNCWSTPIVPVSKSNGTIRLCSDKEVPINIALRNHSCPTLAVNNLLSNLSGGQVFAKIGMTQAYLQLPVDNALAEVQMVIPRREAFKIKRLQFEQIMNGAFNSVSGVTPYFKGILIKAAIFQELECRLKQSPEDQSIWYSPISSKARSNLQGTSTSGSIGIRSFVRDKAATAEQFHRCLDKMAKWKWAKGHEESYQTLKKLHSSDSVLTPFNNSLSITLTCDPSPCGMRAVLNQRKSNGKEAAVAFQSLYKSRSESSHAEALSRPSQYSLSVEVPGVPEAFFLEELAAPPLIAIGICRMTLCDPLLHGKGGWLNLTKPFDQANKKNELLVHENSFGETKLPFHDKGISKS</sequence>
<keyword evidence="2" id="KW-0695">RNA-directed DNA polymerase</keyword>
<dbReference type="EMBL" id="HG806287">
    <property type="protein sequence ID" value="CDW58216.1"/>
    <property type="molecule type" value="Genomic_DNA"/>
</dbReference>
<evidence type="ECO:0000259" key="1">
    <source>
        <dbReference type="Pfam" id="PF17919"/>
    </source>
</evidence>
<dbReference type="Gene3D" id="3.30.70.270">
    <property type="match status" value="1"/>
</dbReference>
<organism evidence="2 3">
    <name type="scientific">Trichuris trichiura</name>
    <name type="common">Whipworm</name>
    <name type="synonym">Trichocephalus trichiurus</name>
    <dbReference type="NCBI Taxonomy" id="36087"/>
    <lineage>
        <taxon>Eukaryota</taxon>
        <taxon>Metazoa</taxon>
        <taxon>Ecdysozoa</taxon>
        <taxon>Nematoda</taxon>
        <taxon>Enoplea</taxon>
        <taxon>Dorylaimia</taxon>
        <taxon>Trichinellida</taxon>
        <taxon>Trichuridae</taxon>
        <taxon>Trichuris</taxon>
    </lineage>
</organism>
<dbReference type="InterPro" id="IPR041577">
    <property type="entry name" value="RT_RNaseH_2"/>
</dbReference>
<keyword evidence="3" id="KW-1185">Reference proteome</keyword>
<accession>A0A077ZCT3</accession>
<reference evidence="2" key="1">
    <citation type="submission" date="2014-01" db="EMBL/GenBank/DDBJ databases">
        <authorList>
            <person name="Aslett M."/>
        </authorList>
    </citation>
    <scope>NUCLEOTIDE SEQUENCE</scope>
</reference>